<comment type="caution">
    <text evidence="3">The sequence shown here is derived from an EMBL/GenBank/DDBJ whole genome shotgun (WGS) entry which is preliminary data.</text>
</comment>
<keyword evidence="2" id="KW-0732">Signal</keyword>
<evidence type="ECO:0000313" key="4">
    <source>
        <dbReference type="Proteomes" id="UP000625574"/>
    </source>
</evidence>
<dbReference type="PROSITE" id="PS51257">
    <property type="entry name" value="PROKAR_LIPOPROTEIN"/>
    <property type="match status" value="1"/>
</dbReference>
<sequence length="352" mass="36400">MRLSPSKTKRRIRMFCVAAVAASTLAACSGGDTGPDPSTQSGGQTSGDTVRIDLDPPRVTLLDQGSAEQVLSYAVPDTDAPMQEVPVGLGGGFTTLIDSGTGTESHPPAEPNDLPVLDIAATATVRPVDGESVTAGDTGATREVTVVATAPRFTGGEAALKSGDDPDIDWDAELAGADGFTVSYATTPSGKPVTMSLYAPDSASDIGRAGMETRLGNLVTLAVVFPDKPVGPGARWTVESRITGSTTMLQTMTYTLTELDGRTVGLDVEVDQRPSIGALSLDAVLPPADADGSAGELRVESAETSSTGHLEIDLDDPLPRSGSIVFTTRIIYAGDDSEIRVVQDSHSAVYFD</sequence>
<feature type="signal peptide" evidence="2">
    <location>
        <begin position="1"/>
        <end position="26"/>
    </location>
</feature>
<evidence type="ECO:0008006" key="5">
    <source>
        <dbReference type="Google" id="ProtNLM"/>
    </source>
</evidence>
<accession>A0ABS0VX15</accession>
<keyword evidence="4" id="KW-1185">Reference proteome</keyword>
<reference evidence="3 4" key="1">
    <citation type="submission" date="2020-12" db="EMBL/GenBank/DDBJ databases">
        <title>Genome public.</title>
        <authorList>
            <person name="Sun Q."/>
        </authorList>
    </citation>
    <scope>NUCLEOTIDE SEQUENCE [LARGE SCALE GENOMIC DNA]</scope>
    <source>
        <strain evidence="3 4">CCM 8864</strain>
    </source>
</reference>
<proteinExistence type="predicted"/>
<evidence type="ECO:0000256" key="2">
    <source>
        <dbReference type="SAM" id="SignalP"/>
    </source>
</evidence>
<feature type="chain" id="PRO_5047134362" description="Secreted protein" evidence="2">
    <location>
        <begin position="27"/>
        <end position="352"/>
    </location>
</feature>
<feature type="compositionally biased region" description="Polar residues" evidence="1">
    <location>
        <begin position="36"/>
        <end position="48"/>
    </location>
</feature>
<dbReference type="Proteomes" id="UP000625574">
    <property type="component" value="Unassembled WGS sequence"/>
</dbReference>
<name>A0ABS0VX15_9CORY</name>
<protein>
    <recommendedName>
        <fullName evidence="5">Secreted protein</fullName>
    </recommendedName>
</protein>
<dbReference type="EMBL" id="JAEIOT010000007">
    <property type="protein sequence ID" value="MBI9000844.1"/>
    <property type="molecule type" value="Genomic_DNA"/>
</dbReference>
<evidence type="ECO:0000313" key="3">
    <source>
        <dbReference type="EMBL" id="MBI9000844.1"/>
    </source>
</evidence>
<gene>
    <name evidence="3" type="ORF">JDV76_07675</name>
</gene>
<feature type="region of interest" description="Disordered" evidence="1">
    <location>
        <begin position="30"/>
        <end position="53"/>
    </location>
</feature>
<dbReference type="RefSeq" id="WP_198736255.1">
    <property type="nucleotide sequence ID" value="NZ_JAEIOT010000007.1"/>
</dbReference>
<evidence type="ECO:0000256" key="1">
    <source>
        <dbReference type="SAM" id="MobiDB-lite"/>
    </source>
</evidence>
<organism evidence="3 4">
    <name type="scientific">Corynebacterium marambiense</name>
    <dbReference type="NCBI Taxonomy" id="2765364"/>
    <lineage>
        <taxon>Bacteria</taxon>
        <taxon>Bacillati</taxon>
        <taxon>Actinomycetota</taxon>
        <taxon>Actinomycetes</taxon>
        <taxon>Mycobacteriales</taxon>
        <taxon>Corynebacteriaceae</taxon>
        <taxon>Corynebacterium</taxon>
    </lineage>
</organism>